<reference evidence="2" key="1">
    <citation type="submission" date="2020-10" db="EMBL/GenBank/DDBJ databases">
        <authorList>
            <person name="Gilroy R."/>
        </authorList>
    </citation>
    <scope>NUCLEOTIDE SEQUENCE</scope>
    <source>
        <strain evidence="2">ChiW16-3235</strain>
    </source>
</reference>
<evidence type="ECO:0000256" key="1">
    <source>
        <dbReference type="SAM" id="Phobius"/>
    </source>
</evidence>
<accession>A0A9D1E560</accession>
<dbReference type="EMBL" id="DVHK01000001">
    <property type="protein sequence ID" value="HIR66420.1"/>
    <property type="molecule type" value="Genomic_DNA"/>
</dbReference>
<protein>
    <submittedName>
        <fullName evidence="2">Uncharacterized protein</fullName>
    </submittedName>
</protein>
<comment type="caution">
    <text evidence="2">The sequence shown here is derived from an EMBL/GenBank/DDBJ whole genome shotgun (WGS) entry which is preliminary data.</text>
</comment>
<evidence type="ECO:0000313" key="2">
    <source>
        <dbReference type="EMBL" id="HIR66420.1"/>
    </source>
</evidence>
<organism evidence="2 3">
    <name type="scientific">Candidatus Coproplasma avicola</name>
    <dbReference type="NCBI Taxonomy" id="2840744"/>
    <lineage>
        <taxon>Bacteria</taxon>
        <taxon>Bacillati</taxon>
        <taxon>Bacillota</taxon>
        <taxon>Clostridia</taxon>
        <taxon>Eubacteriales</taxon>
        <taxon>Candidatus Coproplasma</taxon>
    </lineage>
</organism>
<keyword evidence="1" id="KW-0812">Transmembrane</keyword>
<sequence>MLSKYESHIMNAVYSLCDGTDGCLVSAAEILSVLPEGKKFSADGIDKALSNLHADGYFDLISSSRAGEKMYVITLKESGMNFRRAKKQRVRDVFYKIALAFIGALATFIFGIILKAISGG</sequence>
<evidence type="ECO:0000313" key="3">
    <source>
        <dbReference type="Proteomes" id="UP000823913"/>
    </source>
</evidence>
<proteinExistence type="predicted"/>
<feature type="transmembrane region" description="Helical" evidence="1">
    <location>
        <begin position="93"/>
        <end position="117"/>
    </location>
</feature>
<gene>
    <name evidence="2" type="ORF">IAB94_00050</name>
</gene>
<dbReference type="AlphaFoldDB" id="A0A9D1E560"/>
<name>A0A9D1E560_9FIRM</name>
<keyword evidence="1" id="KW-0472">Membrane</keyword>
<keyword evidence="1" id="KW-1133">Transmembrane helix</keyword>
<dbReference type="Proteomes" id="UP000823913">
    <property type="component" value="Unassembled WGS sequence"/>
</dbReference>
<reference evidence="2" key="2">
    <citation type="journal article" date="2021" name="PeerJ">
        <title>Extensive microbial diversity within the chicken gut microbiome revealed by metagenomics and culture.</title>
        <authorList>
            <person name="Gilroy R."/>
            <person name="Ravi A."/>
            <person name="Getino M."/>
            <person name="Pursley I."/>
            <person name="Horton D.L."/>
            <person name="Alikhan N.F."/>
            <person name="Baker D."/>
            <person name="Gharbi K."/>
            <person name="Hall N."/>
            <person name="Watson M."/>
            <person name="Adriaenssens E.M."/>
            <person name="Foster-Nyarko E."/>
            <person name="Jarju S."/>
            <person name="Secka A."/>
            <person name="Antonio M."/>
            <person name="Oren A."/>
            <person name="Chaudhuri R.R."/>
            <person name="La Ragione R."/>
            <person name="Hildebrand F."/>
            <person name="Pallen M.J."/>
        </authorList>
    </citation>
    <scope>NUCLEOTIDE SEQUENCE</scope>
    <source>
        <strain evidence="2">ChiW16-3235</strain>
    </source>
</reference>